<evidence type="ECO:0000259" key="16">
    <source>
        <dbReference type="Pfam" id="PF08028"/>
    </source>
</evidence>
<evidence type="ECO:0000259" key="15">
    <source>
        <dbReference type="Pfam" id="PF02771"/>
    </source>
</evidence>
<evidence type="ECO:0000256" key="1">
    <source>
        <dbReference type="ARBA" id="ARBA00004496"/>
    </source>
</evidence>
<feature type="domain" description="Acyl-CoA oxidase/dehydrogenase middle" evidence="14">
    <location>
        <begin position="122"/>
        <end position="197"/>
    </location>
</feature>
<evidence type="ECO:0000256" key="4">
    <source>
        <dbReference type="ARBA" id="ARBA00022741"/>
    </source>
</evidence>
<comment type="catalytic activity">
    <reaction evidence="11">
        <text>dibenzothiophene + FMNH2 + O2 = dibenzothiophene 5-oxide + FMN + H2O + H(+)</text>
        <dbReference type="Rhea" id="RHEA:49076"/>
        <dbReference type="ChEBI" id="CHEBI:15377"/>
        <dbReference type="ChEBI" id="CHEBI:15378"/>
        <dbReference type="ChEBI" id="CHEBI:15379"/>
        <dbReference type="ChEBI" id="CHEBI:23681"/>
        <dbReference type="ChEBI" id="CHEBI:23683"/>
        <dbReference type="ChEBI" id="CHEBI:57618"/>
        <dbReference type="ChEBI" id="CHEBI:58210"/>
    </reaction>
</comment>
<comment type="similarity">
    <text evidence="8">Belongs to the DszC flavin monooxygenase family.</text>
</comment>
<dbReference type="Pfam" id="PF02770">
    <property type="entry name" value="Acyl-CoA_dh_M"/>
    <property type="match status" value="1"/>
</dbReference>
<protein>
    <recommendedName>
        <fullName evidence="10">Dibenzothiophene monooxygenase</fullName>
        <ecNumber evidence="9">1.14.14.21</ecNumber>
    </recommendedName>
</protein>
<keyword evidence="5" id="KW-0560">Oxidoreductase</keyword>
<evidence type="ECO:0000256" key="9">
    <source>
        <dbReference type="ARBA" id="ARBA00034328"/>
    </source>
</evidence>
<keyword evidence="3" id="KW-0288">FMN</keyword>
<comment type="catalytic activity">
    <reaction evidence="12">
        <text>dibenzothiophene 5-oxide + FMNH2 + O2 = dibenzothiophene 5,5-dioxide + FMN + H2O + H(+)</text>
        <dbReference type="Rhea" id="RHEA:49080"/>
        <dbReference type="ChEBI" id="CHEBI:15377"/>
        <dbReference type="ChEBI" id="CHEBI:15378"/>
        <dbReference type="ChEBI" id="CHEBI:15379"/>
        <dbReference type="ChEBI" id="CHEBI:23683"/>
        <dbReference type="ChEBI" id="CHEBI:57618"/>
        <dbReference type="ChEBI" id="CHEBI:58210"/>
        <dbReference type="ChEBI" id="CHEBI:90356"/>
    </reaction>
</comment>
<feature type="domain" description="Acyl-CoA dehydrogenase/oxidase N-terminal" evidence="15">
    <location>
        <begin position="18"/>
        <end position="100"/>
    </location>
</feature>
<sequence>MPDPLAIASNLAADFETTAVARDREGGTPKRERDALRASGLLALSIPASLGGAGAEWSTIFRTVRIIARADGSLGHVYGFQHLLLATVRLFGTTAQYESLARGTAERHAFWGNALNPLDDRAILSRDGDDFVLHGEKSFCSGARDADVLVVSALDANTRKLVVGAIPANRAGIRARDDWDNMGQRQTDSGSVLFEDVRVHPHELLTQPGPLGSTFATLRPLIAQLTLANVYLGIAEGALEAARRVTRERGKAWFASGVERAIDDPYILGIFGELYVELEAARHVTDAAGSAFERAWARGDDLTADERGAVAVSIAAAKVTTTRVGLEVTTRMFDTAGARATTARLGLDRFWRNLRTHTLHDPVDYKRRDLGRWFLTDVLPAPSFYS</sequence>
<dbReference type="InterPro" id="IPR013786">
    <property type="entry name" value="AcylCoA_DH/ox_N"/>
</dbReference>
<evidence type="ECO:0000256" key="8">
    <source>
        <dbReference type="ARBA" id="ARBA00034317"/>
    </source>
</evidence>
<keyword evidence="4" id="KW-0547">Nucleotide-binding</keyword>
<dbReference type="Gene3D" id="1.10.540.10">
    <property type="entry name" value="Acyl-CoA dehydrogenase/oxidase, N-terminal domain"/>
    <property type="match status" value="1"/>
</dbReference>
<evidence type="ECO:0000259" key="14">
    <source>
        <dbReference type="Pfam" id="PF02770"/>
    </source>
</evidence>
<evidence type="ECO:0000256" key="12">
    <source>
        <dbReference type="ARBA" id="ARBA00048445"/>
    </source>
</evidence>
<dbReference type="SUPFAM" id="SSF56645">
    <property type="entry name" value="Acyl-CoA dehydrogenase NM domain-like"/>
    <property type="match status" value="1"/>
</dbReference>
<evidence type="ECO:0000313" key="18">
    <source>
        <dbReference type="Proteomes" id="UP001374803"/>
    </source>
</evidence>
<dbReference type="InterPro" id="IPR006091">
    <property type="entry name" value="Acyl-CoA_Oxase/DH_mid-dom"/>
</dbReference>
<evidence type="ECO:0000256" key="5">
    <source>
        <dbReference type="ARBA" id="ARBA00023002"/>
    </source>
</evidence>
<dbReference type="InterPro" id="IPR036250">
    <property type="entry name" value="AcylCo_DH-like_C"/>
</dbReference>
<name>A0ABZ2L362_9BACT</name>
<feature type="domain" description="Acyl-CoA dehydrogenase C-terminal" evidence="16">
    <location>
        <begin position="225"/>
        <end position="361"/>
    </location>
</feature>
<evidence type="ECO:0000256" key="3">
    <source>
        <dbReference type="ARBA" id="ARBA00022643"/>
    </source>
</evidence>
<dbReference type="InterPro" id="IPR046373">
    <property type="entry name" value="Acyl-CoA_Oxase/DH_mid-dom_sf"/>
</dbReference>
<dbReference type="InterPro" id="IPR037069">
    <property type="entry name" value="AcylCoA_DH/ox_N_sf"/>
</dbReference>
<dbReference type="PIRSF" id="PIRSF016578">
    <property type="entry name" value="HsaA"/>
    <property type="match status" value="1"/>
</dbReference>
<gene>
    <name evidence="17" type="ORF">LVJ94_43125</name>
</gene>
<evidence type="ECO:0000256" key="13">
    <source>
        <dbReference type="ARBA" id="ARBA00049456"/>
    </source>
</evidence>
<evidence type="ECO:0000313" key="17">
    <source>
        <dbReference type="EMBL" id="WXB03686.1"/>
    </source>
</evidence>
<evidence type="ECO:0000256" key="10">
    <source>
        <dbReference type="ARBA" id="ARBA00034345"/>
    </source>
</evidence>
<keyword evidence="18" id="KW-1185">Reference proteome</keyword>
<dbReference type="PANTHER" id="PTHR43884">
    <property type="entry name" value="ACYL-COA DEHYDROGENASE"/>
    <property type="match status" value="1"/>
</dbReference>
<evidence type="ECO:0000256" key="6">
    <source>
        <dbReference type="ARBA" id="ARBA00023033"/>
    </source>
</evidence>
<dbReference type="InterPro" id="IPR009100">
    <property type="entry name" value="AcylCoA_DH/oxidase_NM_dom_sf"/>
</dbReference>
<keyword evidence="2" id="KW-0285">Flavoprotein</keyword>
<dbReference type="InterPro" id="IPR013107">
    <property type="entry name" value="Acyl-CoA_DH_C"/>
</dbReference>
<dbReference type="Proteomes" id="UP001374803">
    <property type="component" value="Chromosome"/>
</dbReference>
<dbReference type="Pfam" id="PF08028">
    <property type="entry name" value="Acyl-CoA_dh_2"/>
    <property type="match status" value="1"/>
</dbReference>
<dbReference type="EMBL" id="CP089983">
    <property type="protein sequence ID" value="WXB03686.1"/>
    <property type="molecule type" value="Genomic_DNA"/>
</dbReference>
<comment type="catalytic activity">
    <reaction evidence="13">
        <text>dibenzothiophene + 2 FMNH2 + 2 O2 = dibenzothiophene 5,5-dioxide + 2 FMN + 2 H2O + 2 H(+)</text>
        <dbReference type="Rhea" id="RHEA:49072"/>
        <dbReference type="ChEBI" id="CHEBI:15377"/>
        <dbReference type="ChEBI" id="CHEBI:15378"/>
        <dbReference type="ChEBI" id="CHEBI:15379"/>
        <dbReference type="ChEBI" id="CHEBI:23681"/>
        <dbReference type="ChEBI" id="CHEBI:57618"/>
        <dbReference type="ChEBI" id="CHEBI:58210"/>
        <dbReference type="ChEBI" id="CHEBI:90356"/>
        <dbReference type="EC" id="1.14.14.21"/>
    </reaction>
</comment>
<dbReference type="Gene3D" id="1.20.140.10">
    <property type="entry name" value="Butyryl-CoA Dehydrogenase, subunit A, domain 3"/>
    <property type="match status" value="1"/>
</dbReference>
<keyword evidence="6" id="KW-0503">Monooxygenase</keyword>
<dbReference type="PANTHER" id="PTHR43884:SF12">
    <property type="entry name" value="ISOVALERYL-COA DEHYDROGENASE, MITOCHONDRIAL-RELATED"/>
    <property type="match status" value="1"/>
</dbReference>
<evidence type="ECO:0000256" key="7">
    <source>
        <dbReference type="ARBA" id="ARBA00034307"/>
    </source>
</evidence>
<dbReference type="Gene3D" id="2.40.110.10">
    <property type="entry name" value="Butyryl-CoA Dehydrogenase, subunit A, domain 2"/>
    <property type="match status" value="1"/>
</dbReference>
<reference evidence="17" key="1">
    <citation type="submission" date="2021-12" db="EMBL/GenBank/DDBJ databases">
        <title>Discovery of the Pendulisporaceae a myxobacterial family with distinct sporulation behavior and unique specialized metabolism.</title>
        <authorList>
            <person name="Garcia R."/>
            <person name="Popoff A."/>
            <person name="Bader C.D."/>
            <person name="Loehr J."/>
            <person name="Walesch S."/>
            <person name="Walt C."/>
            <person name="Boldt J."/>
            <person name="Bunk B."/>
            <person name="Haeckl F.J.F.P.J."/>
            <person name="Gunesch A.P."/>
            <person name="Birkelbach J."/>
            <person name="Nuebel U."/>
            <person name="Pietschmann T."/>
            <person name="Bach T."/>
            <person name="Mueller R."/>
        </authorList>
    </citation>
    <scope>NUCLEOTIDE SEQUENCE</scope>
    <source>
        <strain evidence="17">MSr11367</strain>
    </source>
</reference>
<comment type="pathway">
    <text evidence="7">Sulfur metabolism; dibenzothiophene degradation.</text>
</comment>
<dbReference type="Pfam" id="PF02771">
    <property type="entry name" value="Acyl-CoA_dh_N"/>
    <property type="match status" value="1"/>
</dbReference>
<evidence type="ECO:0000256" key="11">
    <source>
        <dbReference type="ARBA" id="ARBA00047859"/>
    </source>
</evidence>
<organism evidence="17 18">
    <name type="scientific">Pendulispora rubella</name>
    <dbReference type="NCBI Taxonomy" id="2741070"/>
    <lineage>
        <taxon>Bacteria</taxon>
        <taxon>Pseudomonadati</taxon>
        <taxon>Myxococcota</taxon>
        <taxon>Myxococcia</taxon>
        <taxon>Myxococcales</taxon>
        <taxon>Sorangiineae</taxon>
        <taxon>Pendulisporaceae</taxon>
        <taxon>Pendulispora</taxon>
    </lineage>
</organism>
<comment type="subcellular location">
    <subcellularLocation>
        <location evidence="1">Cytoplasm</location>
    </subcellularLocation>
</comment>
<dbReference type="SUPFAM" id="SSF47203">
    <property type="entry name" value="Acyl-CoA dehydrogenase C-terminal domain-like"/>
    <property type="match status" value="1"/>
</dbReference>
<dbReference type="RefSeq" id="WP_394833319.1">
    <property type="nucleotide sequence ID" value="NZ_CP089929.1"/>
</dbReference>
<proteinExistence type="inferred from homology"/>
<dbReference type="EC" id="1.14.14.21" evidence="9"/>
<evidence type="ECO:0000256" key="2">
    <source>
        <dbReference type="ARBA" id="ARBA00022630"/>
    </source>
</evidence>
<accession>A0ABZ2L362</accession>